<reference evidence="10 12" key="1">
    <citation type="submission" date="2019-07" db="EMBL/GenBank/DDBJ databases">
        <title>Genomes of sea-ice associated Colwellia species.</title>
        <authorList>
            <person name="Bowman J.P."/>
        </authorList>
    </citation>
    <scope>NUCLEOTIDE SEQUENCE [LARGE SCALE GENOMIC DNA]</scope>
    <source>
        <strain evidence="9 11">ACAM 607</strain>
        <strain evidence="10 12">IC036</strain>
    </source>
</reference>
<dbReference type="EMBL" id="VOLR01000009">
    <property type="protein sequence ID" value="TWX60351.1"/>
    <property type="molecule type" value="Genomic_DNA"/>
</dbReference>
<dbReference type="InterPro" id="IPR036010">
    <property type="entry name" value="2Fe-2S_ferredoxin-like_sf"/>
</dbReference>
<keyword evidence="6" id="KW-0830">Ubiquinone</keyword>
<dbReference type="Gene3D" id="1.10.150.120">
    <property type="entry name" value="[2Fe-2S]-binding domain"/>
    <property type="match status" value="1"/>
</dbReference>
<dbReference type="InterPro" id="IPR036683">
    <property type="entry name" value="CO_DH_flav_C_dom_sf"/>
</dbReference>
<dbReference type="SUPFAM" id="SSF55447">
    <property type="entry name" value="CO dehydrogenase flavoprotein C-terminal domain-like"/>
    <property type="match status" value="1"/>
</dbReference>
<dbReference type="RefSeq" id="WP_146799267.1">
    <property type="nucleotide sequence ID" value="NZ_VOLP01000010.1"/>
</dbReference>
<dbReference type="InterPro" id="IPR016167">
    <property type="entry name" value="FAD-bd_PCMH_sub1"/>
</dbReference>
<dbReference type="AlphaFoldDB" id="A0A5C6QMV3"/>
<evidence type="ECO:0000256" key="2">
    <source>
        <dbReference type="ARBA" id="ARBA00022723"/>
    </source>
</evidence>
<dbReference type="Pfam" id="PF00111">
    <property type="entry name" value="Fer2"/>
    <property type="match status" value="1"/>
</dbReference>
<dbReference type="CDD" id="cd00207">
    <property type="entry name" value="fer2"/>
    <property type="match status" value="1"/>
</dbReference>
<dbReference type="GO" id="GO:0071949">
    <property type="term" value="F:FAD binding"/>
    <property type="evidence" value="ECO:0007669"/>
    <property type="project" value="InterPro"/>
</dbReference>
<feature type="domain" description="FAD-binding PCMH-type" evidence="8">
    <location>
        <begin position="212"/>
        <end position="385"/>
    </location>
</feature>
<evidence type="ECO:0000256" key="3">
    <source>
        <dbReference type="ARBA" id="ARBA00022827"/>
    </source>
</evidence>
<dbReference type="SMART" id="SM01092">
    <property type="entry name" value="CO_deh_flav_C"/>
    <property type="match status" value="1"/>
</dbReference>
<feature type="domain" description="2Fe-2S ferredoxin-type" evidence="7">
    <location>
        <begin position="4"/>
        <end position="96"/>
    </location>
</feature>
<dbReference type="InterPro" id="IPR005107">
    <property type="entry name" value="CO_DH_flav_C"/>
</dbReference>
<dbReference type="GO" id="GO:0051537">
    <property type="term" value="F:2 iron, 2 sulfur cluster binding"/>
    <property type="evidence" value="ECO:0007669"/>
    <property type="project" value="InterPro"/>
</dbReference>
<dbReference type="InterPro" id="IPR002888">
    <property type="entry name" value="2Fe-2S-bd"/>
</dbReference>
<dbReference type="SUPFAM" id="SSF54292">
    <property type="entry name" value="2Fe-2S ferredoxin-like"/>
    <property type="match status" value="1"/>
</dbReference>
<evidence type="ECO:0000259" key="8">
    <source>
        <dbReference type="PROSITE" id="PS51387"/>
    </source>
</evidence>
<dbReference type="PANTHER" id="PTHR45444">
    <property type="entry name" value="XANTHINE DEHYDROGENASE"/>
    <property type="match status" value="1"/>
</dbReference>
<dbReference type="InterPro" id="IPR036318">
    <property type="entry name" value="FAD-bd_PCMH-like_sf"/>
</dbReference>
<dbReference type="Proteomes" id="UP000321525">
    <property type="component" value="Unassembled WGS sequence"/>
</dbReference>
<dbReference type="PROSITE" id="PS51387">
    <property type="entry name" value="FAD_PCMH"/>
    <property type="match status" value="1"/>
</dbReference>
<dbReference type="InterPro" id="IPR012675">
    <property type="entry name" value="Beta-grasp_dom_sf"/>
</dbReference>
<keyword evidence="4 10" id="KW-0560">Oxidoreductase</keyword>
<dbReference type="InterPro" id="IPR006058">
    <property type="entry name" value="2Fe2S_fd_BS"/>
</dbReference>
<dbReference type="InterPro" id="IPR016169">
    <property type="entry name" value="FAD-bd_PCMH_sub2"/>
</dbReference>
<dbReference type="SUPFAM" id="SSF47741">
    <property type="entry name" value="CO dehydrogenase ISP C-domain like"/>
    <property type="match status" value="1"/>
</dbReference>
<evidence type="ECO:0000259" key="7">
    <source>
        <dbReference type="PROSITE" id="PS51085"/>
    </source>
</evidence>
<dbReference type="Pfam" id="PF03450">
    <property type="entry name" value="CO_deh_flav_C"/>
    <property type="match status" value="1"/>
</dbReference>
<evidence type="ECO:0000256" key="6">
    <source>
        <dbReference type="ARBA" id="ARBA00023075"/>
    </source>
</evidence>
<protein>
    <submittedName>
        <fullName evidence="10">Xanthine dehydrogenase small subunit</fullName>
        <ecNumber evidence="10">1.17.1.4</ecNumber>
    </submittedName>
</protein>
<keyword evidence="11" id="KW-1185">Reference proteome</keyword>
<dbReference type="PROSITE" id="PS51085">
    <property type="entry name" value="2FE2S_FER_2"/>
    <property type="match status" value="1"/>
</dbReference>
<comment type="caution">
    <text evidence="10">The sequence shown here is derived from an EMBL/GenBank/DDBJ whole genome shotgun (WGS) entry which is preliminary data.</text>
</comment>
<dbReference type="EMBL" id="VOLQ01000006">
    <property type="protein sequence ID" value="TWX70107.1"/>
    <property type="molecule type" value="Genomic_DNA"/>
</dbReference>
<evidence type="ECO:0000256" key="1">
    <source>
        <dbReference type="ARBA" id="ARBA00022630"/>
    </source>
</evidence>
<dbReference type="PIRSF" id="PIRSF036557">
    <property type="entry name" value="XdhA_RC"/>
    <property type="match status" value="1"/>
</dbReference>
<keyword evidence="5" id="KW-0408">Iron</keyword>
<dbReference type="NCBIfam" id="TIGR02963">
    <property type="entry name" value="xanthine_xdhA"/>
    <property type="match status" value="1"/>
</dbReference>
<dbReference type="GO" id="GO:0004854">
    <property type="term" value="F:xanthine dehydrogenase activity"/>
    <property type="evidence" value="ECO:0007669"/>
    <property type="project" value="UniProtKB-EC"/>
</dbReference>
<dbReference type="PROSITE" id="PS00197">
    <property type="entry name" value="2FE2S_FER_1"/>
    <property type="match status" value="1"/>
</dbReference>
<dbReference type="InterPro" id="IPR016166">
    <property type="entry name" value="FAD-bd_PCMH"/>
</dbReference>
<evidence type="ECO:0000313" key="12">
    <source>
        <dbReference type="Proteomes" id="UP000321917"/>
    </source>
</evidence>
<proteinExistence type="predicted"/>
<name>A0A5C6QMV3_9GAMM</name>
<dbReference type="InterPro" id="IPR014307">
    <property type="entry name" value="Xanthine_DH_ssu"/>
</dbReference>
<organism evidence="10 12">
    <name type="scientific">Colwellia hornerae</name>
    <dbReference type="NCBI Taxonomy" id="89402"/>
    <lineage>
        <taxon>Bacteria</taxon>
        <taxon>Pseudomonadati</taxon>
        <taxon>Pseudomonadota</taxon>
        <taxon>Gammaproteobacteria</taxon>
        <taxon>Alteromonadales</taxon>
        <taxon>Colwelliaceae</taxon>
        <taxon>Colwellia</taxon>
    </lineage>
</organism>
<dbReference type="EC" id="1.17.1.4" evidence="10"/>
<dbReference type="InterPro" id="IPR016208">
    <property type="entry name" value="Ald_Oxase/xanthine_DH-like"/>
</dbReference>
<dbReference type="Pfam" id="PF00941">
    <property type="entry name" value="FAD_binding_5"/>
    <property type="match status" value="1"/>
</dbReference>
<evidence type="ECO:0000313" key="11">
    <source>
        <dbReference type="Proteomes" id="UP000321525"/>
    </source>
</evidence>
<evidence type="ECO:0000256" key="4">
    <source>
        <dbReference type="ARBA" id="ARBA00023002"/>
    </source>
</evidence>
<accession>A0A5C6QMV3</accession>
<dbReference type="OrthoDB" id="9775084at2"/>
<evidence type="ECO:0000256" key="5">
    <source>
        <dbReference type="ARBA" id="ARBA00023004"/>
    </source>
</evidence>
<evidence type="ECO:0000313" key="10">
    <source>
        <dbReference type="EMBL" id="TWX70107.1"/>
    </source>
</evidence>
<dbReference type="Gene3D" id="3.10.20.30">
    <property type="match status" value="1"/>
</dbReference>
<keyword evidence="3" id="KW-0274">FAD</keyword>
<dbReference type="Gene3D" id="3.30.43.10">
    <property type="entry name" value="Uridine Diphospho-n-acetylenolpyruvylglucosamine Reductase, domain 2"/>
    <property type="match status" value="1"/>
</dbReference>
<keyword evidence="2" id="KW-0479">Metal-binding</keyword>
<dbReference type="SUPFAM" id="SSF56176">
    <property type="entry name" value="FAD-binding/transporter-associated domain-like"/>
    <property type="match status" value="1"/>
</dbReference>
<dbReference type="Gene3D" id="3.30.390.50">
    <property type="entry name" value="CO dehydrogenase flavoprotein, C-terminal domain"/>
    <property type="match status" value="1"/>
</dbReference>
<dbReference type="Gene3D" id="3.30.465.10">
    <property type="match status" value="1"/>
</dbReference>
<dbReference type="InterPro" id="IPR036884">
    <property type="entry name" value="2Fe-2S-bd_dom_sf"/>
</dbReference>
<dbReference type="Pfam" id="PF01799">
    <property type="entry name" value="Fer2_2"/>
    <property type="match status" value="1"/>
</dbReference>
<dbReference type="InterPro" id="IPR002346">
    <property type="entry name" value="Mopterin_DH_FAD-bd"/>
</dbReference>
<evidence type="ECO:0000313" key="9">
    <source>
        <dbReference type="EMBL" id="TWX60351.1"/>
    </source>
</evidence>
<sequence>MSENKIQFLLNNERKVIENCDPNMTVLNYLREELSRKGTKEGCASGDCGACTAVLAEVVQSANSQTTEHLSYQSINTCITFLSALHGKQLVTVEDLQQGNKLHSVQQAMVDCHGSQCGFCTPGFVMSLFSLKKNLAQAKFSDATDNSPDVDLDKDIEHGLAGNLCRCTGYRSITEAAKQACNNDDVDQFEHEQAATIAQLKLIAQQQDTVELHNNGKSLYLPYTLDKLAQLVEQYPKAKLLAGGTDLALSVTQGMAQIQTMISMSNVRELAQINQTAKTLSIGAMVSYQQSHQLLSQYYPEFGQMLYRLGSTQVRNSGTLGGNVGNASPIGDTPPVLIALGARLVLRKGERTREISVEDYFVDYKVTQLESGEFIERIEIPKANSNKHLKVFKISKRLDDDISTVLACFYIKFTNKKVAEITIAFGGMAGIPKRAFACEQALMGREPSEQNIAVAMTALAKDFSPMSDVRASSEYRLQVAKNLVRKCFYELEQTHAATRIETFEVDTLDVRGVTHA</sequence>
<gene>
    <name evidence="10" type="primary">xdhA</name>
    <name evidence="9" type="ORF">ESZ26_08255</name>
    <name evidence="10" type="ORF">ESZ27_04945</name>
</gene>
<dbReference type="InterPro" id="IPR001041">
    <property type="entry name" value="2Fe-2S_ferredoxin-type"/>
</dbReference>
<dbReference type="InterPro" id="IPR012175">
    <property type="entry name" value="Xanth_DH_ssu_bac"/>
</dbReference>
<dbReference type="GO" id="GO:0005506">
    <property type="term" value="F:iron ion binding"/>
    <property type="evidence" value="ECO:0007669"/>
    <property type="project" value="InterPro"/>
</dbReference>
<keyword evidence="1" id="KW-0285">Flavoprotein</keyword>
<dbReference type="PANTHER" id="PTHR45444:SF3">
    <property type="entry name" value="XANTHINE DEHYDROGENASE"/>
    <property type="match status" value="1"/>
</dbReference>
<dbReference type="Proteomes" id="UP000321917">
    <property type="component" value="Unassembled WGS sequence"/>
</dbReference>